<reference evidence="1" key="1">
    <citation type="journal article" date="2022" name="bioRxiv">
        <title>Sequencing and chromosome-scale assembly of the giantPleurodeles waltlgenome.</title>
        <authorList>
            <person name="Brown T."/>
            <person name="Elewa A."/>
            <person name="Iarovenko S."/>
            <person name="Subramanian E."/>
            <person name="Araus A.J."/>
            <person name="Petzold A."/>
            <person name="Susuki M."/>
            <person name="Suzuki K.-i.T."/>
            <person name="Hayashi T."/>
            <person name="Toyoda A."/>
            <person name="Oliveira C."/>
            <person name="Osipova E."/>
            <person name="Leigh N.D."/>
            <person name="Simon A."/>
            <person name="Yun M.H."/>
        </authorList>
    </citation>
    <scope>NUCLEOTIDE SEQUENCE</scope>
    <source>
        <strain evidence="1">20211129_DDA</strain>
        <tissue evidence="1">Liver</tissue>
    </source>
</reference>
<proteinExistence type="predicted"/>
<evidence type="ECO:0000313" key="1">
    <source>
        <dbReference type="EMBL" id="KAJ1202593.1"/>
    </source>
</evidence>
<keyword evidence="2" id="KW-1185">Reference proteome</keyword>
<dbReference type="Proteomes" id="UP001066276">
    <property type="component" value="Chromosome 2_1"/>
</dbReference>
<organism evidence="1 2">
    <name type="scientific">Pleurodeles waltl</name>
    <name type="common">Iberian ribbed newt</name>
    <dbReference type="NCBI Taxonomy" id="8319"/>
    <lineage>
        <taxon>Eukaryota</taxon>
        <taxon>Metazoa</taxon>
        <taxon>Chordata</taxon>
        <taxon>Craniata</taxon>
        <taxon>Vertebrata</taxon>
        <taxon>Euteleostomi</taxon>
        <taxon>Amphibia</taxon>
        <taxon>Batrachia</taxon>
        <taxon>Caudata</taxon>
        <taxon>Salamandroidea</taxon>
        <taxon>Salamandridae</taxon>
        <taxon>Pleurodelinae</taxon>
        <taxon>Pleurodeles</taxon>
    </lineage>
</organism>
<accession>A0AAV7VLT3</accession>
<sequence length="133" mass="14519">MADRSLRLLPLEDSLRLLPLSLLSLSGPRGKRVGKKNIVRATLLLKRGGFSVRLPGVSGRLPGFYRVRSRQRFVPLRGSVFVGCLGVFSLYKLRCLPTPIPGVALLKGRKQSFKSRQLPRLGSAANVSAVILG</sequence>
<protein>
    <submittedName>
        <fullName evidence="1">Uncharacterized protein</fullName>
    </submittedName>
</protein>
<evidence type="ECO:0000313" key="2">
    <source>
        <dbReference type="Proteomes" id="UP001066276"/>
    </source>
</evidence>
<dbReference type="EMBL" id="JANPWB010000003">
    <property type="protein sequence ID" value="KAJ1202593.1"/>
    <property type="molecule type" value="Genomic_DNA"/>
</dbReference>
<dbReference type="AlphaFoldDB" id="A0AAV7VLT3"/>
<comment type="caution">
    <text evidence="1">The sequence shown here is derived from an EMBL/GenBank/DDBJ whole genome shotgun (WGS) entry which is preliminary data.</text>
</comment>
<name>A0AAV7VLT3_PLEWA</name>
<gene>
    <name evidence="1" type="ORF">NDU88_006390</name>
</gene>